<feature type="signal peptide" evidence="1">
    <location>
        <begin position="1"/>
        <end position="20"/>
    </location>
</feature>
<organism evidence="2 3">
    <name type="scientific">Parabacteroides goldsteinii DSM 19448 = WAL 12034</name>
    <dbReference type="NCBI Taxonomy" id="927665"/>
    <lineage>
        <taxon>Bacteria</taxon>
        <taxon>Pseudomonadati</taxon>
        <taxon>Bacteroidota</taxon>
        <taxon>Bacteroidia</taxon>
        <taxon>Bacteroidales</taxon>
        <taxon>Tannerellaceae</taxon>
        <taxon>Parabacteroides</taxon>
    </lineage>
</organism>
<dbReference type="Gene3D" id="3.20.20.80">
    <property type="entry name" value="Glycosidases"/>
    <property type="match status" value="1"/>
</dbReference>
<comment type="caution">
    <text evidence="2">The sequence shown here is derived from an EMBL/GenBank/DDBJ whole genome shotgun (WGS) entry which is preliminary data.</text>
</comment>
<evidence type="ECO:0000313" key="3">
    <source>
        <dbReference type="Proteomes" id="UP000033047"/>
    </source>
</evidence>
<feature type="chain" id="PRO_5002488020" description="Glycosyl hydrolase-like 10 domain-containing protein" evidence="1">
    <location>
        <begin position="21"/>
        <end position="371"/>
    </location>
</feature>
<dbReference type="PANTHER" id="PTHR43405:SF1">
    <property type="entry name" value="GLYCOSYL HYDROLASE DIGH"/>
    <property type="match status" value="1"/>
</dbReference>
<keyword evidence="1" id="KW-0732">Signal</keyword>
<dbReference type="PATRIC" id="fig|927665.4.peg.5043"/>
<dbReference type="HOGENOM" id="CLU_047928_0_0_10"/>
<gene>
    <name evidence="2" type="ORF">HMPREF1535_04916</name>
</gene>
<evidence type="ECO:0000313" key="2">
    <source>
        <dbReference type="EMBL" id="KKB45632.1"/>
    </source>
</evidence>
<dbReference type="Proteomes" id="UP000033047">
    <property type="component" value="Unassembled WGS sequence"/>
</dbReference>
<evidence type="ECO:0008006" key="4">
    <source>
        <dbReference type="Google" id="ProtNLM"/>
    </source>
</evidence>
<reference evidence="2 3" key="1">
    <citation type="submission" date="2013-04" db="EMBL/GenBank/DDBJ databases">
        <title>The Genome Sequence of Parabacteroides goldsteinii DSM 19448.</title>
        <authorList>
            <consortium name="The Broad Institute Genomics Platform"/>
            <person name="Earl A."/>
            <person name="Ward D."/>
            <person name="Feldgarden M."/>
            <person name="Gevers D."/>
            <person name="Martens E."/>
            <person name="Sakamoto M."/>
            <person name="Benno Y."/>
            <person name="Song Y."/>
            <person name="Liu C."/>
            <person name="Lee J."/>
            <person name="Bolanos M."/>
            <person name="Vaisanen M.L."/>
            <person name="Finegold S.M."/>
            <person name="Walker B."/>
            <person name="Young S."/>
            <person name="Zeng Q."/>
            <person name="Gargeya S."/>
            <person name="Fitzgerald M."/>
            <person name="Haas B."/>
            <person name="Abouelleil A."/>
            <person name="Allen A.W."/>
            <person name="Alvarado L."/>
            <person name="Arachchi H.M."/>
            <person name="Berlin A.M."/>
            <person name="Chapman S.B."/>
            <person name="Gainer-Dewar J."/>
            <person name="Goldberg J."/>
            <person name="Griggs A."/>
            <person name="Gujja S."/>
            <person name="Hansen M."/>
            <person name="Howarth C."/>
            <person name="Imamovic A."/>
            <person name="Ireland A."/>
            <person name="Larimer J."/>
            <person name="McCowan C."/>
            <person name="Murphy C."/>
            <person name="Pearson M."/>
            <person name="Poon T.W."/>
            <person name="Priest M."/>
            <person name="Roberts A."/>
            <person name="Saif S."/>
            <person name="Shea T."/>
            <person name="Sisk P."/>
            <person name="Sykes S."/>
            <person name="Wortman J."/>
            <person name="Nusbaum C."/>
            <person name="Birren B."/>
        </authorList>
    </citation>
    <scope>NUCLEOTIDE SEQUENCE [LARGE SCALE GENOMIC DNA]</scope>
    <source>
        <strain evidence="2 3">DSM 19448</strain>
    </source>
</reference>
<dbReference type="STRING" id="927665.HMPREF1535_04916"/>
<name>A0A0F5IKI7_9BACT</name>
<dbReference type="PROSITE" id="PS51257">
    <property type="entry name" value="PROKAR_LIPOPROTEIN"/>
    <property type="match status" value="1"/>
</dbReference>
<dbReference type="AlphaFoldDB" id="A0A0F5IKI7"/>
<dbReference type="PANTHER" id="PTHR43405">
    <property type="entry name" value="GLYCOSYL HYDROLASE DIGH"/>
    <property type="match status" value="1"/>
</dbReference>
<dbReference type="RefSeq" id="WP_046147836.1">
    <property type="nucleotide sequence ID" value="NZ_KQ033914.1"/>
</dbReference>
<dbReference type="InterPro" id="IPR052177">
    <property type="entry name" value="Divisome_Glycosyl_Hydrolase"/>
</dbReference>
<dbReference type="EMBL" id="AQHV01000028">
    <property type="protein sequence ID" value="KKB45632.1"/>
    <property type="molecule type" value="Genomic_DNA"/>
</dbReference>
<evidence type="ECO:0000256" key="1">
    <source>
        <dbReference type="SAM" id="SignalP"/>
    </source>
</evidence>
<accession>A0A0F5IKI7</accession>
<proteinExistence type="predicted"/>
<sequence>MKKVFLALAAVVLLATACNKAPEAKIKVYGWQGEGGNTTEETLQADFSKWKSHGLDGMCYNAGHDLQKIQRAAKVAHANGMEYHAWIPAMLQGGMDSTLYAVNRKGEPAYEVQAYVPYYKCLCPNHEGTAEFLTDLYGKVADIPEVDYVHLDYIRYVDVILAKGLWEKYGLVMNEEYPTADYCYCDKCVADFKAATGIDIKSVEDPSKCKEWAQFRCDLITKLVDRIADTVHAKGKKISAAVFPGPDSHAKWMVRQEWNKWNIDAFFPMNYNDFYLEDAAWVGEVTKEEVNSVNGEKPVFSGLFICHDWQNKANIKDPEGHGLIPSEIEEAVRGSMESGAAGVALFTPGNMTDEHWKAFDKAIHQTYTVKK</sequence>
<protein>
    <recommendedName>
        <fullName evidence="4">Glycosyl hydrolase-like 10 domain-containing protein</fullName>
    </recommendedName>
</protein>